<reference evidence="3 4" key="1">
    <citation type="submission" date="2016-07" db="EMBL/GenBank/DDBJ databases">
        <title>Pervasive Adenine N6-methylation of Active Genes in Fungi.</title>
        <authorList>
            <consortium name="DOE Joint Genome Institute"/>
            <person name="Mondo S.J."/>
            <person name="Dannebaum R.O."/>
            <person name="Kuo R.C."/>
            <person name="Labutti K."/>
            <person name="Haridas S."/>
            <person name="Kuo A."/>
            <person name="Salamov A."/>
            <person name="Ahrendt S.R."/>
            <person name="Lipzen A."/>
            <person name="Sullivan W."/>
            <person name="Andreopoulos W.B."/>
            <person name="Clum A."/>
            <person name="Lindquist E."/>
            <person name="Daum C."/>
            <person name="Ramamoorthy G.K."/>
            <person name="Gryganskyi A."/>
            <person name="Culley D."/>
            <person name="Magnuson J.K."/>
            <person name="James T.Y."/>
            <person name="O'Malley M.A."/>
            <person name="Stajich J.E."/>
            <person name="Spatafora J.W."/>
            <person name="Visel A."/>
            <person name="Grigoriev I.V."/>
        </authorList>
    </citation>
    <scope>NUCLEOTIDE SEQUENCE [LARGE SCALE GENOMIC DNA]</scope>
    <source>
        <strain evidence="3 4">12-1054</strain>
    </source>
</reference>
<dbReference type="EMBL" id="MCFI01000016">
    <property type="protein sequence ID" value="ORY79062.1"/>
    <property type="molecule type" value="Genomic_DNA"/>
</dbReference>
<protein>
    <recommendedName>
        <fullName evidence="2">RRN6 K-rich C-terminal domain-containing protein</fullName>
    </recommendedName>
</protein>
<dbReference type="GeneID" id="63782461"/>
<feature type="compositionally biased region" description="Polar residues" evidence="1">
    <location>
        <begin position="776"/>
        <end position="787"/>
    </location>
</feature>
<dbReference type="InterPro" id="IPR048536">
    <property type="entry name" value="Rrn6_K-rich"/>
</dbReference>
<organism evidence="3 4">
    <name type="scientific">Protomyces lactucae-debilis</name>
    <dbReference type="NCBI Taxonomy" id="2754530"/>
    <lineage>
        <taxon>Eukaryota</taxon>
        <taxon>Fungi</taxon>
        <taxon>Dikarya</taxon>
        <taxon>Ascomycota</taxon>
        <taxon>Taphrinomycotina</taxon>
        <taxon>Taphrinomycetes</taxon>
        <taxon>Taphrinales</taxon>
        <taxon>Protomycetaceae</taxon>
        <taxon>Protomyces</taxon>
    </lineage>
</organism>
<dbReference type="GO" id="GO:0001163">
    <property type="term" value="F:RNA polymerase I transcription regulatory region sequence-specific DNA binding"/>
    <property type="evidence" value="ECO:0007669"/>
    <property type="project" value="TreeGrafter"/>
</dbReference>
<dbReference type="GO" id="GO:0042790">
    <property type="term" value="P:nucleolar large rRNA transcription by RNA polymerase I"/>
    <property type="evidence" value="ECO:0007669"/>
    <property type="project" value="TreeGrafter"/>
</dbReference>
<evidence type="ECO:0000313" key="3">
    <source>
        <dbReference type="EMBL" id="ORY79062.1"/>
    </source>
</evidence>
<evidence type="ECO:0000256" key="1">
    <source>
        <dbReference type="SAM" id="MobiDB-lite"/>
    </source>
</evidence>
<dbReference type="Pfam" id="PF20639">
    <property type="entry name" value="Rrn6_K-rich"/>
    <property type="match status" value="1"/>
</dbReference>
<dbReference type="AlphaFoldDB" id="A0A1Y2F5A1"/>
<feature type="region of interest" description="Disordered" evidence="1">
    <location>
        <begin position="715"/>
        <end position="817"/>
    </location>
</feature>
<dbReference type="PANTHER" id="PTHR28221">
    <property type="entry name" value="RNA POLYMERASE I-SPECIFIC TRANSCRIPTION INITIATION FACTOR RRN6"/>
    <property type="match status" value="1"/>
</dbReference>
<proteinExistence type="predicted"/>
<feature type="compositionally biased region" description="Basic residues" evidence="1">
    <location>
        <begin position="808"/>
        <end position="817"/>
    </location>
</feature>
<dbReference type="Proteomes" id="UP000193685">
    <property type="component" value="Unassembled WGS sequence"/>
</dbReference>
<dbReference type="InterPro" id="IPR019350">
    <property type="entry name" value="RNA_pol_I-sp_TIF_RRN6-like"/>
</dbReference>
<keyword evidence="4" id="KW-1185">Reference proteome</keyword>
<evidence type="ECO:0000259" key="2">
    <source>
        <dbReference type="Pfam" id="PF20639"/>
    </source>
</evidence>
<evidence type="ECO:0000313" key="4">
    <source>
        <dbReference type="Proteomes" id="UP000193685"/>
    </source>
</evidence>
<feature type="compositionally biased region" description="Low complexity" evidence="1">
    <location>
        <begin position="735"/>
        <end position="749"/>
    </location>
</feature>
<dbReference type="RefSeq" id="XP_040723694.1">
    <property type="nucleotide sequence ID" value="XM_040865862.1"/>
</dbReference>
<comment type="caution">
    <text evidence="3">The sequence shown here is derived from an EMBL/GenBank/DDBJ whole genome shotgun (WGS) entry which is preliminary data.</text>
</comment>
<sequence>MDDLLRYGVLGAADRDAQGQWRFQRQISEDDLAASSHRLVAAGKPERCLVLNRELDYDAGQEGLPGVHALRRFRRHHATVAIDDDLLLDHMREDYALGQVRRASRLDLDSQIVVGYSRNVEQRSMERCFAAVLGTSPSTLSIFLSRRHMDLAKLGDSRIPAYFDNILPNSVYQHTFRSRIRQLVFASDVASNILAVLLEDDLKVYQLEHFPVAGDVEFSWHCLHVDDDSFTLPRDATAVALSKTGLMAVQTTDGVIQIWQIVKVLRTQHVLIYLRSIQTATRPETFNKAFWAALRPDLLIFIAGSELCALDTNTGKMNRSEICKRGEAVIAAEKTVGSEVFADIFTVLTTARLQVFQVTDTIMPIVGWAHYRPVESKPGLAILPHGNLQRILVWSKLDGWATIYTLKLLQVGNTTFEPYAVEFCSEDVQTSFCALPFRSVQDVDDLGYFQVFSTTQDGCLLSSMLATDNAMRFKRRRVTIRHGHDLILSEELSDEDVDEDGFLLGSASKKRQSNLSELYAKITSSDSQGNAPATGKLLTAYDLLTEHRISSTSDEVDHAIEVLVQDYTDSGFFTASLEHISAIIGFSLEHHEGESLAAEAIQTSLTSTWTPERLRRRDAQFSRDRVVREAANRICLASVVVGSVPQQDGILDLTSFRKYTQPERKPKNKILEKLLGDWAPSEAPEGYIWRDLCDTNHHEAHNTIGKKDRSHFQVGPIPAFRGTPAQVAGTPVVAQSSPSRPPLLLSQRGPPTPRSHLRRPLDLQPSETQDADAVPASSQPMQGSSQGDAFVMTQAVPGPHGSRADPTKKKKKKRAGF</sequence>
<name>A0A1Y2F5A1_PROLT</name>
<dbReference type="PANTHER" id="PTHR28221:SF2">
    <property type="entry name" value="RNA POLYMERASE I-SPECIFIC TRANSCRIPTION INITIATION FACTOR RRN6"/>
    <property type="match status" value="1"/>
</dbReference>
<dbReference type="GO" id="GO:0070860">
    <property type="term" value="C:RNA polymerase I core factor complex"/>
    <property type="evidence" value="ECO:0007669"/>
    <property type="project" value="TreeGrafter"/>
</dbReference>
<dbReference type="GO" id="GO:0001179">
    <property type="term" value="F:RNA polymerase I general transcription initiation factor binding"/>
    <property type="evidence" value="ECO:0007669"/>
    <property type="project" value="TreeGrafter"/>
</dbReference>
<feature type="domain" description="RRN6 K-rich C-terminal" evidence="2">
    <location>
        <begin position="673"/>
        <end position="817"/>
    </location>
</feature>
<gene>
    <name evidence="3" type="ORF">BCR37DRAFT_102251</name>
</gene>
<accession>A0A1Y2F5A1</accession>